<proteinExistence type="inferred from homology"/>
<dbReference type="InterPro" id="IPR029063">
    <property type="entry name" value="SAM-dependent_MTases_sf"/>
</dbReference>
<dbReference type="SUPFAM" id="SSF53335">
    <property type="entry name" value="S-adenosyl-L-methionine-dependent methyltransferases"/>
    <property type="match status" value="1"/>
</dbReference>
<dbReference type="EMBL" id="MNXQ01000037">
    <property type="protein sequence ID" value="OIP03442.1"/>
    <property type="molecule type" value="Genomic_DNA"/>
</dbReference>
<dbReference type="NCBIfam" id="NF037959">
    <property type="entry name" value="MFS_SpdSyn"/>
    <property type="match status" value="1"/>
</dbReference>
<dbReference type="GO" id="GO:0006596">
    <property type="term" value="P:polyamine biosynthetic process"/>
    <property type="evidence" value="ECO:0007669"/>
    <property type="project" value="UniProtKB-UniRule"/>
</dbReference>
<keyword evidence="2 4" id="KW-0808">Transferase</keyword>
<gene>
    <name evidence="6" type="ORF">AUK18_02020</name>
</gene>
<protein>
    <recommendedName>
        <fullName evidence="5">PABS domain-containing protein</fullName>
    </recommendedName>
</protein>
<reference evidence="6 7" key="1">
    <citation type="journal article" date="2016" name="Environ. Microbiol.">
        <title>Genomic resolution of a cold subsurface aquifer community provides metabolic insights for novel microbes adapted to high CO concentrations.</title>
        <authorList>
            <person name="Probst A.J."/>
            <person name="Castelle C.J."/>
            <person name="Singh A."/>
            <person name="Brown C.T."/>
            <person name="Anantharaman K."/>
            <person name="Sharon I."/>
            <person name="Hug L.A."/>
            <person name="Burstein D."/>
            <person name="Emerson J.B."/>
            <person name="Thomas B.C."/>
            <person name="Banfield J.F."/>
        </authorList>
    </citation>
    <scope>NUCLEOTIDE SEQUENCE [LARGE SCALE GENOMIC DNA]</scope>
    <source>
        <strain evidence="6">CG2_30_44_31</strain>
    </source>
</reference>
<evidence type="ECO:0000313" key="6">
    <source>
        <dbReference type="EMBL" id="OIP03442.1"/>
    </source>
</evidence>
<comment type="caution">
    <text evidence="6">The sequence shown here is derived from an EMBL/GenBank/DDBJ whole genome shotgun (WGS) entry which is preliminary data.</text>
</comment>
<evidence type="ECO:0000313" key="7">
    <source>
        <dbReference type="Proteomes" id="UP000183605"/>
    </source>
</evidence>
<evidence type="ECO:0000256" key="4">
    <source>
        <dbReference type="PROSITE-ProRule" id="PRU00354"/>
    </source>
</evidence>
<dbReference type="PANTHER" id="PTHR43317">
    <property type="entry name" value="THERMOSPERMINE SYNTHASE ACAULIS5"/>
    <property type="match status" value="1"/>
</dbReference>
<dbReference type="PANTHER" id="PTHR43317:SF1">
    <property type="entry name" value="THERMOSPERMINE SYNTHASE ACAULIS5"/>
    <property type="match status" value="1"/>
</dbReference>
<feature type="domain" description="PABS" evidence="5">
    <location>
        <begin position="67"/>
        <end position="219"/>
    </location>
</feature>
<evidence type="ECO:0000259" key="5">
    <source>
        <dbReference type="PROSITE" id="PS51006"/>
    </source>
</evidence>
<evidence type="ECO:0000256" key="1">
    <source>
        <dbReference type="ARBA" id="ARBA00007867"/>
    </source>
</evidence>
<dbReference type="AlphaFoldDB" id="A0A1J5B640"/>
<name>A0A1J5B640_9BACT</name>
<dbReference type="Pfam" id="PF01564">
    <property type="entry name" value="Spermine_synth"/>
    <property type="match status" value="1"/>
</dbReference>
<accession>A0A1J5B640</accession>
<dbReference type="GO" id="GO:0016740">
    <property type="term" value="F:transferase activity"/>
    <property type="evidence" value="ECO:0007669"/>
    <property type="project" value="UniProtKB-UniRule"/>
</dbReference>
<comment type="similarity">
    <text evidence="1">Belongs to the spermidine/spermine synthase family.</text>
</comment>
<dbReference type="InterPro" id="IPR030374">
    <property type="entry name" value="PABS"/>
</dbReference>
<sequence length="219" mass="25183">MKCWLKNYLTMQTIKEYRSPHNGLIQVIMAFNRPRLIIGGMLQSGRLMQKVWNKAIGQVKKRGQKVEQVLIIGLGCGDVGFAIQKYYPQAQMTGVEIDEQVINAAQCYFNLATIKNLKIAIDDGDKYADKLAKQKRLKKFDLIIVDAFIGDQIPKGFKSKKFFTALTKLLTHNGTVIYNHLFFKEHKEEAKGFIKELEKVFGEITLMRTRSNLLIFGWF</sequence>
<dbReference type="PROSITE" id="PS51006">
    <property type="entry name" value="PABS_2"/>
    <property type="match status" value="1"/>
</dbReference>
<dbReference type="CDD" id="cd02440">
    <property type="entry name" value="AdoMet_MTases"/>
    <property type="match status" value="1"/>
</dbReference>
<dbReference type="Gene3D" id="3.40.50.150">
    <property type="entry name" value="Vaccinia Virus protein VP39"/>
    <property type="match status" value="1"/>
</dbReference>
<evidence type="ECO:0000256" key="2">
    <source>
        <dbReference type="ARBA" id="ARBA00022679"/>
    </source>
</evidence>
<dbReference type="Proteomes" id="UP000183605">
    <property type="component" value="Unassembled WGS sequence"/>
</dbReference>
<evidence type="ECO:0000256" key="3">
    <source>
        <dbReference type="ARBA" id="ARBA00023115"/>
    </source>
</evidence>
<keyword evidence="3 4" id="KW-0620">Polyamine biosynthesis</keyword>
<organism evidence="6 7">
    <name type="scientific">Candidatus Beckwithbacteria bacterium CG2_30_44_31</name>
    <dbReference type="NCBI Taxonomy" id="1805035"/>
    <lineage>
        <taxon>Bacteria</taxon>
        <taxon>Candidatus Beckwithiibacteriota</taxon>
    </lineage>
</organism>
<feature type="active site" description="Proton acceptor" evidence="4">
    <location>
        <position position="146"/>
    </location>
</feature>